<proteinExistence type="predicted"/>
<name>A0ABX1GV35_9FLAO</name>
<accession>A0ABX1GV35</accession>
<dbReference type="EMBL" id="JAAWWL010000003">
    <property type="protein sequence ID" value="NKI33464.1"/>
    <property type="molecule type" value="Genomic_DNA"/>
</dbReference>
<feature type="transmembrane region" description="Helical" evidence="1">
    <location>
        <begin position="134"/>
        <end position="163"/>
    </location>
</feature>
<feature type="transmembrane region" description="Helical" evidence="1">
    <location>
        <begin position="241"/>
        <end position="261"/>
    </location>
</feature>
<dbReference type="Proteomes" id="UP000718451">
    <property type="component" value="Unassembled WGS sequence"/>
</dbReference>
<evidence type="ECO:0000313" key="3">
    <source>
        <dbReference type="Proteomes" id="UP000718451"/>
    </source>
</evidence>
<feature type="transmembrane region" description="Helical" evidence="1">
    <location>
        <begin position="208"/>
        <end position="229"/>
    </location>
</feature>
<keyword evidence="3" id="KW-1185">Reference proteome</keyword>
<dbReference type="RefSeq" id="WP_168553680.1">
    <property type="nucleotide sequence ID" value="NZ_JAAWWL010000003.1"/>
</dbReference>
<organism evidence="2 3">
    <name type="scientific">Croceivirga thetidis</name>
    <dbReference type="NCBI Taxonomy" id="2721623"/>
    <lineage>
        <taxon>Bacteria</taxon>
        <taxon>Pseudomonadati</taxon>
        <taxon>Bacteroidota</taxon>
        <taxon>Flavobacteriia</taxon>
        <taxon>Flavobacteriales</taxon>
        <taxon>Flavobacteriaceae</taxon>
        <taxon>Croceivirga</taxon>
    </lineage>
</organism>
<protein>
    <submittedName>
        <fullName evidence="2">Uncharacterized protein</fullName>
    </submittedName>
</protein>
<keyword evidence="1" id="KW-0812">Transmembrane</keyword>
<reference evidence="2 3" key="1">
    <citation type="submission" date="2020-04" db="EMBL/GenBank/DDBJ databases">
        <authorList>
            <person name="Yoon J."/>
        </authorList>
    </citation>
    <scope>NUCLEOTIDE SEQUENCE [LARGE SCALE GENOMIC DNA]</scope>
    <source>
        <strain evidence="2 3">DJ-13</strain>
    </source>
</reference>
<feature type="transmembrane region" description="Helical" evidence="1">
    <location>
        <begin position="21"/>
        <end position="40"/>
    </location>
</feature>
<gene>
    <name evidence="2" type="ORF">HCU67_16055</name>
</gene>
<feature type="transmembrane region" description="Helical" evidence="1">
    <location>
        <begin position="60"/>
        <end position="82"/>
    </location>
</feature>
<evidence type="ECO:0000313" key="2">
    <source>
        <dbReference type="EMBL" id="NKI33464.1"/>
    </source>
</evidence>
<sequence>MANQPQNKRYKELLDELQLQSWQLELVISGFAIFGLISALEPLWDWQTNLWLNNLWKFRYLAFGIYFSCLLTIVNLIIHVLLRGLWIGAVGIRSVSGEIDFEALKFSTTITNHLKSKIVSFDNFIEKLERYSSVMFGLTFLVIFMTIGFFINFVLFLALGGIALESGFGELIGDLLFFMFTIVFLVISFVIFLDFITRGSLKRIGGRYYLIFYRLTSIITLSVLYRPLLYNFWDNEFGKKIIRWLLPIYILCIFIFSLRYVPTHYFSSLHESSEKFANRRNYENMIEENGDYIGYAAIPSKTIISPYLELTIPYDVFLESMVFEFDSSFEPKNSRIGLKNKVFEYFHWSFGNNHLPVDQEYEHLDKLNQMFEVKIDSFKVKEKFIVSKENDNTTRLINFIDITNLKNGKHILSIQRRTSNTDSTKLEHYETIPFWYFNN</sequence>
<keyword evidence="1" id="KW-0472">Membrane</keyword>
<evidence type="ECO:0000256" key="1">
    <source>
        <dbReference type="SAM" id="Phobius"/>
    </source>
</evidence>
<feature type="transmembrane region" description="Helical" evidence="1">
    <location>
        <begin position="175"/>
        <end position="196"/>
    </location>
</feature>
<comment type="caution">
    <text evidence="2">The sequence shown here is derived from an EMBL/GenBank/DDBJ whole genome shotgun (WGS) entry which is preliminary data.</text>
</comment>
<keyword evidence="1" id="KW-1133">Transmembrane helix</keyword>